<reference evidence="1 2" key="1">
    <citation type="journal article" date="2020" name="Mol. Plant">
        <title>The Chromosome-Based Rubber Tree Genome Provides New Insights into Spurge Genome Evolution and Rubber Biosynthesis.</title>
        <authorList>
            <person name="Liu J."/>
            <person name="Shi C."/>
            <person name="Shi C.C."/>
            <person name="Li W."/>
            <person name="Zhang Q.J."/>
            <person name="Zhang Y."/>
            <person name="Li K."/>
            <person name="Lu H.F."/>
            <person name="Shi C."/>
            <person name="Zhu S.T."/>
            <person name="Xiao Z.Y."/>
            <person name="Nan H."/>
            <person name="Yue Y."/>
            <person name="Zhu X.G."/>
            <person name="Wu Y."/>
            <person name="Hong X.N."/>
            <person name="Fan G.Y."/>
            <person name="Tong Y."/>
            <person name="Zhang D."/>
            <person name="Mao C.L."/>
            <person name="Liu Y.L."/>
            <person name="Hao S.J."/>
            <person name="Liu W.Q."/>
            <person name="Lv M.Q."/>
            <person name="Zhang H.B."/>
            <person name="Liu Y."/>
            <person name="Hu-Tang G.R."/>
            <person name="Wang J.P."/>
            <person name="Wang J.H."/>
            <person name="Sun Y.H."/>
            <person name="Ni S.B."/>
            <person name="Chen W.B."/>
            <person name="Zhang X.C."/>
            <person name="Jiao Y.N."/>
            <person name="Eichler E.E."/>
            <person name="Li G.H."/>
            <person name="Liu X."/>
            <person name="Gao L.Z."/>
        </authorList>
    </citation>
    <scope>NUCLEOTIDE SEQUENCE [LARGE SCALE GENOMIC DNA]</scope>
    <source>
        <strain evidence="2">cv. GT1</strain>
        <tissue evidence="1">Leaf</tissue>
    </source>
</reference>
<dbReference type="AlphaFoldDB" id="A0A6A6LXP3"/>
<evidence type="ECO:0000313" key="1">
    <source>
        <dbReference type="EMBL" id="KAF2305287.1"/>
    </source>
</evidence>
<dbReference type="EMBL" id="JAAGAX010000008">
    <property type="protein sequence ID" value="KAF2305287.1"/>
    <property type="molecule type" value="Genomic_DNA"/>
</dbReference>
<comment type="caution">
    <text evidence="1">The sequence shown here is derived from an EMBL/GenBank/DDBJ whole genome shotgun (WGS) entry which is preliminary data.</text>
</comment>
<organism evidence="1 2">
    <name type="scientific">Hevea brasiliensis</name>
    <name type="common">Para rubber tree</name>
    <name type="synonym">Siphonia brasiliensis</name>
    <dbReference type="NCBI Taxonomy" id="3981"/>
    <lineage>
        <taxon>Eukaryota</taxon>
        <taxon>Viridiplantae</taxon>
        <taxon>Streptophyta</taxon>
        <taxon>Embryophyta</taxon>
        <taxon>Tracheophyta</taxon>
        <taxon>Spermatophyta</taxon>
        <taxon>Magnoliopsida</taxon>
        <taxon>eudicotyledons</taxon>
        <taxon>Gunneridae</taxon>
        <taxon>Pentapetalae</taxon>
        <taxon>rosids</taxon>
        <taxon>fabids</taxon>
        <taxon>Malpighiales</taxon>
        <taxon>Euphorbiaceae</taxon>
        <taxon>Crotonoideae</taxon>
        <taxon>Micrandreae</taxon>
        <taxon>Hevea</taxon>
    </lineage>
</organism>
<accession>A0A6A6LXP3</accession>
<dbReference type="Proteomes" id="UP000467840">
    <property type="component" value="Chromosome 9"/>
</dbReference>
<proteinExistence type="predicted"/>
<gene>
    <name evidence="1" type="ORF">GH714_003479</name>
</gene>
<name>A0A6A6LXP3_HEVBR</name>
<keyword evidence="2" id="KW-1185">Reference proteome</keyword>
<sequence>MHSRNYLQPGPSDPSILRHQRLHRSESIWEGTMQEENTDWTPGPSMQGPFGQWMPSSSQHTMQQERTSFEFIPTQYEMTPFDVIFAPVSRPYTDVPSTSRYGFDAVEASEMYFAPHDSGLGTFASVVGLFGHYESGSMQNEAVHLQACNKLDQNFN</sequence>
<evidence type="ECO:0000313" key="2">
    <source>
        <dbReference type="Proteomes" id="UP000467840"/>
    </source>
</evidence>
<protein>
    <submittedName>
        <fullName evidence="1">Uncharacterized protein</fullName>
    </submittedName>
</protein>